<proteinExistence type="predicted"/>
<keyword evidence="1 2" id="KW-0238">DNA-binding</keyword>
<dbReference type="Pfam" id="PF00440">
    <property type="entry name" value="TetR_N"/>
    <property type="match status" value="1"/>
</dbReference>
<dbReference type="InterPro" id="IPR001647">
    <property type="entry name" value="HTH_TetR"/>
</dbReference>
<dbReference type="GO" id="GO:0003677">
    <property type="term" value="F:DNA binding"/>
    <property type="evidence" value="ECO:0007669"/>
    <property type="project" value="UniProtKB-UniRule"/>
</dbReference>
<organism evidence="4">
    <name type="scientific">Roseihalotalea indica</name>
    <dbReference type="NCBI Taxonomy" id="2867963"/>
    <lineage>
        <taxon>Bacteria</taxon>
        <taxon>Pseudomonadati</taxon>
        <taxon>Bacteroidota</taxon>
        <taxon>Cytophagia</taxon>
        <taxon>Cytophagales</taxon>
        <taxon>Catalimonadaceae</taxon>
        <taxon>Roseihalotalea</taxon>
    </lineage>
</organism>
<evidence type="ECO:0000259" key="3">
    <source>
        <dbReference type="PROSITE" id="PS50977"/>
    </source>
</evidence>
<evidence type="ECO:0000256" key="2">
    <source>
        <dbReference type="PROSITE-ProRule" id="PRU00335"/>
    </source>
</evidence>
<dbReference type="AlphaFoldDB" id="A0AA49GK97"/>
<sequence>MVTLRLSDRYFTRDPQHTELGSKIISSSIRMIDMLGFEQFTFKKLATEIQSTEASVYRYFENKHKLLIYLIAWYWKWMEYLIDYRTNNIDDPVQRLQIALKALCDEVAFDPTFANIDETALYRIVISESNKTYLTKQVDKDNKGGLFRGYKDLCKRIAAIVKEINADYPYAHALISTALEASHQQAFFAQHLPSLTELEGEGSVLHEQIYQYVKAMVFSTIKCPNTK</sequence>
<dbReference type="PROSITE" id="PS50977">
    <property type="entry name" value="HTH_TETR_2"/>
    <property type="match status" value="1"/>
</dbReference>
<dbReference type="EMBL" id="CP120682">
    <property type="protein sequence ID" value="WKN34908.1"/>
    <property type="molecule type" value="Genomic_DNA"/>
</dbReference>
<feature type="DNA-binding region" description="H-T-H motif" evidence="2">
    <location>
        <begin position="41"/>
        <end position="60"/>
    </location>
</feature>
<dbReference type="InterPro" id="IPR009057">
    <property type="entry name" value="Homeodomain-like_sf"/>
</dbReference>
<accession>A0AA49GK97</accession>
<reference evidence="4" key="2">
    <citation type="journal article" date="2024" name="Antonie Van Leeuwenhoek">
        <title>Roseihalotalea indica gen. nov., sp. nov., a halophilic Bacteroidetes from mesopelagic Southwest Indian Ocean with higher carbohydrate metabolic potential.</title>
        <authorList>
            <person name="Chen B."/>
            <person name="Zhang M."/>
            <person name="Lin D."/>
            <person name="Ye J."/>
            <person name="Tang K."/>
        </authorList>
    </citation>
    <scope>NUCLEOTIDE SEQUENCE</scope>
    <source>
        <strain evidence="4">TK19036</strain>
    </source>
</reference>
<feature type="domain" description="HTH tetR-type" evidence="3">
    <location>
        <begin position="18"/>
        <end position="78"/>
    </location>
</feature>
<evidence type="ECO:0000256" key="1">
    <source>
        <dbReference type="ARBA" id="ARBA00023125"/>
    </source>
</evidence>
<gene>
    <name evidence="4" type="ORF">K4G66_21265</name>
</gene>
<evidence type="ECO:0000313" key="4">
    <source>
        <dbReference type="EMBL" id="WKN34908.1"/>
    </source>
</evidence>
<dbReference type="Gene3D" id="1.10.357.10">
    <property type="entry name" value="Tetracycline Repressor, domain 2"/>
    <property type="match status" value="1"/>
</dbReference>
<protein>
    <submittedName>
        <fullName evidence="4">TetR/AcrR family transcriptional regulator</fullName>
    </submittedName>
</protein>
<name>A0AA49GK97_9BACT</name>
<dbReference type="SUPFAM" id="SSF46689">
    <property type="entry name" value="Homeodomain-like"/>
    <property type="match status" value="1"/>
</dbReference>
<reference evidence="4" key="1">
    <citation type="journal article" date="2023" name="Comput. Struct. Biotechnol. J.">
        <title>Discovery of a novel marine Bacteroidetes with a rich repertoire of carbohydrate-active enzymes.</title>
        <authorList>
            <person name="Chen B."/>
            <person name="Liu G."/>
            <person name="Chen Q."/>
            <person name="Wang H."/>
            <person name="Liu L."/>
            <person name="Tang K."/>
        </authorList>
    </citation>
    <scope>NUCLEOTIDE SEQUENCE</scope>
    <source>
        <strain evidence="4">TK19036</strain>
    </source>
</reference>